<dbReference type="Pfam" id="PF01022">
    <property type="entry name" value="HTH_5"/>
    <property type="match status" value="1"/>
</dbReference>
<dbReference type="RefSeq" id="WP_089064844.1">
    <property type="nucleotide sequence ID" value="NZ_CP022316.1"/>
</dbReference>
<keyword evidence="2" id="KW-0238">DNA-binding</keyword>
<organism evidence="6 7">
    <name type="scientific">Brachybacterium avium</name>
    <dbReference type="NCBI Taxonomy" id="2017485"/>
    <lineage>
        <taxon>Bacteria</taxon>
        <taxon>Bacillati</taxon>
        <taxon>Actinomycetota</taxon>
        <taxon>Actinomycetes</taxon>
        <taxon>Micrococcales</taxon>
        <taxon>Dermabacteraceae</taxon>
        <taxon>Brachybacterium</taxon>
    </lineage>
</organism>
<sequence length="145" mass="14800">MSPTTPTRPESIPTPSVGPGTPEHGAKPGSGASSCEPGASAALDCCALGAGPIGAAEAEHLALRLKALSDPTRLQLLSHVAARGCGDVCACDLTAPLGISQPTVSHHMKKLVEAGLLTREQKGRWAHYSVVPSAFAELRAFLDLG</sequence>
<evidence type="ECO:0000256" key="1">
    <source>
        <dbReference type="ARBA" id="ARBA00023015"/>
    </source>
</evidence>
<dbReference type="CDD" id="cd00090">
    <property type="entry name" value="HTH_ARSR"/>
    <property type="match status" value="1"/>
</dbReference>
<dbReference type="NCBIfam" id="NF033788">
    <property type="entry name" value="HTH_metalloreg"/>
    <property type="match status" value="1"/>
</dbReference>
<feature type="domain" description="HTH arsR-type" evidence="5">
    <location>
        <begin position="53"/>
        <end position="145"/>
    </location>
</feature>
<evidence type="ECO:0000313" key="6">
    <source>
        <dbReference type="EMBL" id="ASK65603.1"/>
    </source>
</evidence>
<dbReference type="InterPro" id="IPR001845">
    <property type="entry name" value="HTH_ArsR_DNA-bd_dom"/>
</dbReference>
<dbReference type="PANTHER" id="PTHR33154">
    <property type="entry name" value="TRANSCRIPTIONAL REGULATOR, ARSR FAMILY"/>
    <property type="match status" value="1"/>
</dbReference>
<dbReference type="OrthoDB" id="3628603at2"/>
<feature type="region of interest" description="Disordered" evidence="4">
    <location>
        <begin position="1"/>
        <end position="33"/>
    </location>
</feature>
<evidence type="ECO:0000256" key="4">
    <source>
        <dbReference type="SAM" id="MobiDB-lite"/>
    </source>
</evidence>
<keyword evidence="3" id="KW-0804">Transcription</keyword>
<dbReference type="KEGG" id="brv:CFK39_06875"/>
<dbReference type="InterPro" id="IPR011991">
    <property type="entry name" value="ArsR-like_HTH"/>
</dbReference>
<dbReference type="InterPro" id="IPR018334">
    <property type="entry name" value="ArsR_HTH"/>
</dbReference>
<evidence type="ECO:0000256" key="2">
    <source>
        <dbReference type="ARBA" id="ARBA00023125"/>
    </source>
</evidence>
<keyword evidence="1" id="KW-0805">Transcription regulation</keyword>
<name>A0A220UD01_9MICO</name>
<dbReference type="PRINTS" id="PR00778">
    <property type="entry name" value="HTHARSR"/>
</dbReference>
<gene>
    <name evidence="6" type="ORF">CFK39_06875</name>
</gene>
<evidence type="ECO:0000259" key="5">
    <source>
        <dbReference type="PROSITE" id="PS50987"/>
    </source>
</evidence>
<evidence type="ECO:0000313" key="7">
    <source>
        <dbReference type="Proteomes" id="UP000198398"/>
    </source>
</evidence>
<dbReference type="InterPro" id="IPR051081">
    <property type="entry name" value="HTH_MetalResp_TranReg"/>
</dbReference>
<dbReference type="PROSITE" id="PS50987">
    <property type="entry name" value="HTH_ARSR_2"/>
    <property type="match status" value="1"/>
</dbReference>
<proteinExistence type="predicted"/>
<dbReference type="Gene3D" id="1.10.10.10">
    <property type="entry name" value="Winged helix-like DNA-binding domain superfamily/Winged helix DNA-binding domain"/>
    <property type="match status" value="1"/>
</dbReference>
<reference evidence="7" key="1">
    <citation type="submission" date="2017-07" db="EMBL/GenBank/DDBJ databases">
        <title>Brachybacterium sp. VR2415.</title>
        <authorList>
            <person name="Tak E.J."/>
            <person name="Bae J.-W."/>
        </authorList>
    </citation>
    <scope>NUCLEOTIDE SEQUENCE [LARGE SCALE GENOMIC DNA]</scope>
    <source>
        <strain evidence="7">VR2415</strain>
    </source>
</reference>
<dbReference type="PANTHER" id="PTHR33154:SF18">
    <property type="entry name" value="ARSENICAL RESISTANCE OPERON REPRESSOR"/>
    <property type="match status" value="1"/>
</dbReference>
<dbReference type="PROSITE" id="PS00846">
    <property type="entry name" value="HTH_ARSR_1"/>
    <property type="match status" value="1"/>
</dbReference>
<dbReference type="InterPro" id="IPR036390">
    <property type="entry name" value="WH_DNA-bd_sf"/>
</dbReference>
<dbReference type="SUPFAM" id="SSF46785">
    <property type="entry name" value="Winged helix' DNA-binding domain"/>
    <property type="match status" value="1"/>
</dbReference>
<dbReference type="GO" id="GO:0003677">
    <property type="term" value="F:DNA binding"/>
    <property type="evidence" value="ECO:0007669"/>
    <property type="project" value="UniProtKB-KW"/>
</dbReference>
<dbReference type="AlphaFoldDB" id="A0A220UD01"/>
<dbReference type="InterPro" id="IPR036388">
    <property type="entry name" value="WH-like_DNA-bd_sf"/>
</dbReference>
<dbReference type="GO" id="GO:0003700">
    <property type="term" value="F:DNA-binding transcription factor activity"/>
    <property type="evidence" value="ECO:0007669"/>
    <property type="project" value="InterPro"/>
</dbReference>
<protein>
    <submittedName>
        <fullName evidence="6">Transcriptional regulator</fullName>
    </submittedName>
</protein>
<keyword evidence="7" id="KW-1185">Reference proteome</keyword>
<evidence type="ECO:0000256" key="3">
    <source>
        <dbReference type="ARBA" id="ARBA00023163"/>
    </source>
</evidence>
<accession>A0A220UD01</accession>
<dbReference type="SMART" id="SM00418">
    <property type="entry name" value="HTH_ARSR"/>
    <property type="match status" value="1"/>
</dbReference>
<dbReference type="Proteomes" id="UP000198398">
    <property type="component" value="Chromosome"/>
</dbReference>
<dbReference type="EMBL" id="CP022316">
    <property type="protein sequence ID" value="ASK65603.1"/>
    <property type="molecule type" value="Genomic_DNA"/>
</dbReference>